<comment type="caution">
    <text evidence="1">The sequence shown here is derived from an EMBL/GenBank/DDBJ whole genome shotgun (WGS) entry which is preliminary data.</text>
</comment>
<evidence type="ECO:0000313" key="2">
    <source>
        <dbReference type="Proteomes" id="UP001283361"/>
    </source>
</evidence>
<dbReference type="EMBL" id="JAWDGP010002798">
    <property type="protein sequence ID" value="KAK3779890.1"/>
    <property type="molecule type" value="Genomic_DNA"/>
</dbReference>
<keyword evidence="2" id="KW-1185">Reference proteome</keyword>
<name>A0AAE1A2H9_9GAST</name>
<organism evidence="1 2">
    <name type="scientific">Elysia crispata</name>
    <name type="common">lettuce slug</name>
    <dbReference type="NCBI Taxonomy" id="231223"/>
    <lineage>
        <taxon>Eukaryota</taxon>
        <taxon>Metazoa</taxon>
        <taxon>Spiralia</taxon>
        <taxon>Lophotrochozoa</taxon>
        <taxon>Mollusca</taxon>
        <taxon>Gastropoda</taxon>
        <taxon>Heterobranchia</taxon>
        <taxon>Euthyneura</taxon>
        <taxon>Panpulmonata</taxon>
        <taxon>Sacoglossa</taxon>
        <taxon>Placobranchoidea</taxon>
        <taxon>Plakobranchidae</taxon>
        <taxon>Elysia</taxon>
    </lineage>
</organism>
<accession>A0AAE1A2H9</accession>
<sequence length="117" mass="12788">MPMLSTKNCPLVKQGEAPWGISGRYRAHHVTTPPAAGVTPAVRGGHPLDTACNPRAGASWTPTDMRRGQDGPVLPVVWCRLTVDTRQREPWDAQSDRRSHSRSDRIQLVTIGLVCPA</sequence>
<dbReference type="Proteomes" id="UP001283361">
    <property type="component" value="Unassembled WGS sequence"/>
</dbReference>
<dbReference type="AlphaFoldDB" id="A0AAE1A2H9"/>
<reference evidence="1" key="1">
    <citation type="journal article" date="2023" name="G3 (Bethesda)">
        <title>A reference genome for the long-term kleptoplast-retaining sea slug Elysia crispata morphotype clarki.</title>
        <authorList>
            <person name="Eastman K.E."/>
            <person name="Pendleton A.L."/>
            <person name="Shaikh M.A."/>
            <person name="Suttiyut T."/>
            <person name="Ogas R."/>
            <person name="Tomko P."/>
            <person name="Gavelis G."/>
            <person name="Widhalm J.R."/>
            <person name="Wisecaver J.H."/>
        </authorList>
    </citation>
    <scope>NUCLEOTIDE SEQUENCE</scope>
    <source>
        <strain evidence="1">ECLA1</strain>
    </source>
</reference>
<evidence type="ECO:0000313" key="1">
    <source>
        <dbReference type="EMBL" id="KAK3779890.1"/>
    </source>
</evidence>
<proteinExistence type="predicted"/>
<gene>
    <name evidence="1" type="ORF">RRG08_020235</name>
</gene>
<protein>
    <submittedName>
        <fullName evidence="1">Uncharacterized protein</fullName>
    </submittedName>
</protein>